<name>D5EFA0_AMICL</name>
<dbReference type="AlphaFoldDB" id="D5EFA0"/>
<sequence>MFDYYQALMDIEERLNNILRVGTISSANAEEGTVRVLFRDKDSMVSYDLPVLVRQTLRNKDYFIPDVGEQVLCVFLPNGMEQGFCLGAMYNAKDKPTIGDPNKRRIDFEDGTWIEHDRSSGATTVHSTGDIVIESESYITLQAPRIDLNP</sequence>
<dbReference type="HOGENOM" id="CLU_088884_3_1_0"/>
<dbReference type="eggNOG" id="COG4540">
    <property type="taxonomic scope" value="Bacteria"/>
</dbReference>
<protein>
    <submittedName>
        <fullName evidence="1">Phage baseplate assembly protein V</fullName>
    </submittedName>
</protein>
<evidence type="ECO:0000313" key="1">
    <source>
        <dbReference type="EMBL" id="ADE57232.1"/>
    </source>
</evidence>
<dbReference type="Gene3D" id="2.40.50.230">
    <property type="entry name" value="Gp5 N-terminal domain"/>
    <property type="match status" value="1"/>
</dbReference>
<gene>
    <name evidence="1" type="ordered locus">Amico_1108</name>
</gene>
<organism evidence="1 2">
    <name type="scientific">Aminobacterium colombiense (strain DSM 12261 / ALA-1)</name>
    <dbReference type="NCBI Taxonomy" id="572547"/>
    <lineage>
        <taxon>Bacteria</taxon>
        <taxon>Thermotogati</taxon>
        <taxon>Synergistota</taxon>
        <taxon>Synergistia</taxon>
        <taxon>Synergistales</taxon>
        <taxon>Aminobacteriaceae</taxon>
        <taxon>Aminobacterium</taxon>
    </lineage>
</organism>
<evidence type="ECO:0000313" key="2">
    <source>
        <dbReference type="Proteomes" id="UP000002366"/>
    </source>
</evidence>
<dbReference type="InterPro" id="IPR013046">
    <property type="entry name" value="GpV/Gp45"/>
</dbReference>
<accession>D5EFA0</accession>
<keyword evidence="2" id="KW-1185">Reference proteome</keyword>
<dbReference type="Proteomes" id="UP000002366">
    <property type="component" value="Chromosome"/>
</dbReference>
<dbReference type="NCBIfam" id="TIGR01644">
    <property type="entry name" value="phage_P2_V"/>
    <property type="match status" value="1"/>
</dbReference>
<dbReference type="STRING" id="572547.Amico_1108"/>
<dbReference type="EMBL" id="CP001997">
    <property type="protein sequence ID" value="ADE57232.1"/>
    <property type="molecule type" value="Genomic_DNA"/>
</dbReference>
<reference evidence="1 2" key="1">
    <citation type="journal article" date="2010" name="Stand. Genomic Sci.">
        <title>Complete genome sequence of Aminobacterium colombiense type strain (ALA-1).</title>
        <authorList>
            <person name="Chertkov O."/>
            <person name="Sikorski J."/>
            <person name="Brambilla E."/>
            <person name="Lapidus A."/>
            <person name="Copeland A."/>
            <person name="Glavina Del Rio T."/>
            <person name="Nolan M."/>
            <person name="Lucas S."/>
            <person name="Tice H."/>
            <person name="Cheng J.F."/>
            <person name="Han C."/>
            <person name="Detter J.C."/>
            <person name="Bruce D."/>
            <person name="Tapia R."/>
            <person name="Goodwin L."/>
            <person name="Pitluck S."/>
            <person name="Liolios K."/>
            <person name="Ivanova N."/>
            <person name="Mavromatis K."/>
            <person name="Ovchinnikova G."/>
            <person name="Pati A."/>
            <person name="Chen A."/>
            <person name="Palaniappan K."/>
            <person name="Land M."/>
            <person name="Hauser L."/>
            <person name="Chang Y.J."/>
            <person name="Jeffries C.D."/>
            <person name="Spring S."/>
            <person name="Rohde M."/>
            <person name="Goker M."/>
            <person name="Bristow J."/>
            <person name="Eisen J.A."/>
            <person name="Markowitz V."/>
            <person name="Hugenholtz P."/>
            <person name="Kyrpides N.C."/>
            <person name="Klenk H.P."/>
        </authorList>
    </citation>
    <scope>NUCLEOTIDE SEQUENCE [LARGE SCALE GENOMIC DNA]</scope>
    <source>
        <strain evidence="2">DSM 12261 / ALA-1</strain>
    </source>
</reference>
<dbReference type="Gene3D" id="6.20.150.10">
    <property type="match status" value="1"/>
</dbReference>
<proteinExistence type="predicted"/>
<dbReference type="InterPro" id="IPR037026">
    <property type="entry name" value="Vgr_OB-fold_dom_sf"/>
</dbReference>
<dbReference type="KEGG" id="aco:Amico_1108"/>
<dbReference type="RefSeq" id="WP_013048495.1">
    <property type="nucleotide sequence ID" value="NC_014011.1"/>
</dbReference>